<evidence type="ECO:0000259" key="1">
    <source>
        <dbReference type="Pfam" id="PF13391"/>
    </source>
</evidence>
<comment type="caution">
    <text evidence="2">The sequence shown here is derived from an EMBL/GenBank/DDBJ whole genome shotgun (WGS) entry which is preliminary data.</text>
</comment>
<organism evidence="2 3">
    <name type="scientific">Sporothrix brasiliensis 5110</name>
    <dbReference type="NCBI Taxonomy" id="1398154"/>
    <lineage>
        <taxon>Eukaryota</taxon>
        <taxon>Fungi</taxon>
        <taxon>Dikarya</taxon>
        <taxon>Ascomycota</taxon>
        <taxon>Pezizomycotina</taxon>
        <taxon>Sordariomycetes</taxon>
        <taxon>Sordariomycetidae</taxon>
        <taxon>Ophiostomatales</taxon>
        <taxon>Ophiostomataceae</taxon>
        <taxon>Sporothrix</taxon>
    </lineage>
</organism>
<keyword evidence="3" id="KW-1185">Reference proteome</keyword>
<sequence>MAAWNNPLRLLSPLSEHPTASPSLSPALSDTSVAFLGASVKLDKIKQDHYGAWRILSAFFEHLDFAGKCNLTADMEQCNGDDQLVGLSNHLLDAILKPCLPVNVAGGQSPEPLSTPPSEGAEDAIDAGMSTINASTRAEQAVLRAECLRRDGYRCVFTGTWDFNSVDKGMAMPPPDYEAGPVECAHIIPFALGTFDDGDAVQTRNKTIIWFSIHRYFPELKDLIDARSINQCGNVVTMDLPTHRNFGSYIVAFQPQGDNKYVATRLVDVNVRTTSKTGSAVFSLASADDQIPMPNQEFFKVHFIISRILQTSDEEEKEA</sequence>
<proteinExistence type="predicted"/>
<dbReference type="OrthoDB" id="2104739at2759"/>
<dbReference type="EMBL" id="AWTV01000011">
    <property type="protein sequence ID" value="KIH86392.1"/>
    <property type="molecule type" value="Genomic_DNA"/>
</dbReference>
<dbReference type="InterPro" id="IPR003615">
    <property type="entry name" value="HNH_nuc"/>
</dbReference>
<accession>A0A0C2IN19</accession>
<reference evidence="2 3" key="1">
    <citation type="journal article" date="2014" name="BMC Genomics">
        <title>Comparative genomics of the major fungal agents of human and animal Sporotrichosis: Sporothrix schenckii and Sporothrix brasiliensis.</title>
        <authorList>
            <person name="Teixeira M.M."/>
            <person name="de Almeida L.G."/>
            <person name="Kubitschek-Barreira P."/>
            <person name="Alves F.L."/>
            <person name="Kioshima E.S."/>
            <person name="Abadio A.K."/>
            <person name="Fernandes L."/>
            <person name="Derengowski L.S."/>
            <person name="Ferreira K.S."/>
            <person name="Souza R.C."/>
            <person name="Ruiz J.C."/>
            <person name="de Andrade N.C."/>
            <person name="Paes H.C."/>
            <person name="Nicola A.M."/>
            <person name="Albuquerque P."/>
            <person name="Gerber A.L."/>
            <person name="Martins V.P."/>
            <person name="Peconick L.D."/>
            <person name="Neto A.V."/>
            <person name="Chaucanez C.B."/>
            <person name="Silva P.A."/>
            <person name="Cunha O.L."/>
            <person name="de Oliveira F.F."/>
            <person name="dos Santos T.C."/>
            <person name="Barros A.L."/>
            <person name="Soares M.A."/>
            <person name="de Oliveira L.M."/>
            <person name="Marini M.M."/>
            <person name="Villalobos-Duno H."/>
            <person name="Cunha M.M."/>
            <person name="de Hoog S."/>
            <person name="da Silveira J.F."/>
            <person name="Henrissat B."/>
            <person name="Nino-Vega G.A."/>
            <person name="Cisalpino P.S."/>
            <person name="Mora-Montes H.M."/>
            <person name="Almeida S.R."/>
            <person name="Stajich J.E."/>
            <person name="Lopes-Bezerra L.M."/>
            <person name="Vasconcelos A.T."/>
            <person name="Felipe M.S."/>
        </authorList>
    </citation>
    <scope>NUCLEOTIDE SEQUENCE [LARGE SCALE GENOMIC DNA]</scope>
    <source>
        <strain evidence="2 3">5110</strain>
    </source>
</reference>
<dbReference type="VEuPathDB" id="FungiDB:SPBR_08483"/>
<evidence type="ECO:0000313" key="3">
    <source>
        <dbReference type="Proteomes" id="UP000031575"/>
    </source>
</evidence>
<evidence type="ECO:0000313" key="2">
    <source>
        <dbReference type="EMBL" id="KIH86392.1"/>
    </source>
</evidence>
<dbReference type="Pfam" id="PF13391">
    <property type="entry name" value="HNH_2"/>
    <property type="match status" value="1"/>
</dbReference>
<dbReference type="Proteomes" id="UP000031575">
    <property type="component" value="Unassembled WGS sequence"/>
</dbReference>
<dbReference type="RefSeq" id="XP_040614402.1">
    <property type="nucleotide sequence ID" value="XM_040766721.1"/>
</dbReference>
<feature type="domain" description="HNH nuclease" evidence="1">
    <location>
        <begin position="155"/>
        <end position="254"/>
    </location>
</feature>
<dbReference type="HOGENOM" id="CLU_049186_0_0_1"/>
<name>A0A0C2IN19_9PEZI</name>
<gene>
    <name evidence="2" type="ORF">SPBR_08483</name>
</gene>
<dbReference type="AlphaFoldDB" id="A0A0C2IN19"/>
<dbReference type="GeneID" id="63681642"/>
<protein>
    <recommendedName>
        <fullName evidence="1">HNH nuclease domain-containing protein</fullName>
    </recommendedName>
</protein>